<dbReference type="Proteomes" id="UP000516173">
    <property type="component" value="Chromosome"/>
</dbReference>
<dbReference type="PANTHER" id="PTHR36452">
    <property type="entry name" value="CHROMOSOME 12, WHOLE GENOME SHOTGUN SEQUENCE"/>
    <property type="match status" value="1"/>
</dbReference>
<protein>
    <submittedName>
        <fullName evidence="1">TIGR02453 family protein</fullName>
    </submittedName>
</protein>
<dbReference type="PIRSF" id="PIRSF028451">
    <property type="entry name" value="UCP028451"/>
    <property type="match status" value="1"/>
</dbReference>
<organism evidence="1 2">
    <name type="scientific">Nocardia wallacei</name>
    <dbReference type="NCBI Taxonomy" id="480035"/>
    <lineage>
        <taxon>Bacteria</taxon>
        <taxon>Bacillati</taxon>
        <taxon>Actinomycetota</taxon>
        <taxon>Actinomycetes</taxon>
        <taxon>Mycobacteriales</taxon>
        <taxon>Nocardiaceae</taxon>
        <taxon>Nocardia</taxon>
    </lineage>
</organism>
<dbReference type="Pfam" id="PF09365">
    <property type="entry name" value="DUF2461"/>
    <property type="match status" value="1"/>
</dbReference>
<dbReference type="PANTHER" id="PTHR36452:SF1">
    <property type="entry name" value="DUF2461 DOMAIN-CONTAINING PROTEIN"/>
    <property type="match status" value="1"/>
</dbReference>
<sequence length="219" mass="24303">MSEFAGFPFAGLDFYEDLEADNSKTFWTANKHVYEQSVKQPMTALMAELESDFGAAKVFRPYRDVRFSKNKTPYKDHQGAIVHVASGTGWYVQIGAPGLFVAGGIYAASPAQLARLRATIDDEVRGAELERILARLAKAGFPTGGEQLKTRPKGYAADHPRIDLLRHKSLLVSKEFGAPDWLPTPRAAKEIRKSWETMRPLIEWLGAVVGGETEAPPRR</sequence>
<accession>A0A7G1KIM8</accession>
<dbReference type="NCBIfam" id="TIGR02453">
    <property type="entry name" value="TIGR02453 family protein"/>
    <property type="match status" value="1"/>
</dbReference>
<reference evidence="1 2" key="1">
    <citation type="submission" date="2020-08" db="EMBL/GenBank/DDBJ databases">
        <title>Genome Sequencing of Nocardia wallacei strain FMUON74 and assembly.</title>
        <authorList>
            <person name="Toyokawa M."/>
            <person name="Uesaka K."/>
        </authorList>
    </citation>
    <scope>NUCLEOTIDE SEQUENCE [LARGE SCALE GENOMIC DNA]</scope>
    <source>
        <strain evidence="1 2">FMUON74</strain>
    </source>
</reference>
<dbReference type="KEGG" id="nwl:NWFMUON74_10260"/>
<dbReference type="InterPro" id="IPR015996">
    <property type="entry name" value="UCP028451"/>
</dbReference>
<evidence type="ECO:0000313" key="2">
    <source>
        <dbReference type="Proteomes" id="UP000516173"/>
    </source>
</evidence>
<dbReference type="GeneID" id="80345636"/>
<dbReference type="RefSeq" id="WP_187686826.1">
    <property type="nucleotide sequence ID" value="NZ_AP023396.1"/>
</dbReference>
<name>A0A7G1KIM8_9NOCA</name>
<proteinExistence type="predicted"/>
<dbReference type="EMBL" id="AP023396">
    <property type="protein sequence ID" value="BCK53254.1"/>
    <property type="molecule type" value="Genomic_DNA"/>
</dbReference>
<evidence type="ECO:0000313" key="1">
    <source>
        <dbReference type="EMBL" id="BCK53254.1"/>
    </source>
</evidence>
<dbReference type="InterPro" id="IPR012808">
    <property type="entry name" value="CHP02453"/>
</dbReference>
<dbReference type="AlphaFoldDB" id="A0A7G1KIM8"/>
<gene>
    <name evidence="1" type="ORF">NWFMUON74_10260</name>
</gene>
<keyword evidence="2" id="KW-1185">Reference proteome</keyword>